<dbReference type="STRING" id="1440774.Y900_027140"/>
<proteinExistence type="inferred from homology"/>
<dbReference type="CDD" id="cd00667">
    <property type="entry name" value="ring_hydroxylating_dioxygenases_beta"/>
    <property type="match status" value="1"/>
</dbReference>
<dbReference type="GO" id="GO:0019380">
    <property type="term" value="P:3-phenylpropionate catabolic process"/>
    <property type="evidence" value="ECO:0007669"/>
    <property type="project" value="TreeGrafter"/>
</dbReference>
<dbReference type="InterPro" id="IPR000391">
    <property type="entry name" value="Rng_hydr_dOase-bsu"/>
</dbReference>
<gene>
    <name evidence="3" type="ORF">Y900_027140</name>
</gene>
<dbReference type="Proteomes" id="UP000022835">
    <property type="component" value="Unassembled WGS sequence"/>
</dbReference>
<keyword evidence="4" id="KW-1185">Reference proteome</keyword>
<sequence length="170" mass="19479">METSQLDVELRLRINEFYARETMLLDDGRLDEWLGLLAPDVRYTMPFPESSTHPVDDDDGLPPFLLFNDDYESLKLRIARLATGLAPGETPRTITQRIVSDILVTDVSDQELCVRSSVMVFLVRHERHESFFIGKRQDVLRRDKHSGLLLAARVITLAHSVLPRAISIFF</sequence>
<reference evidence="3" key="1">
    <citation type="submission" date="2014-05" db="EMBL/GenBank/DDBJ databases">
        <title>Genome sequence of Mycobacterium aromaticivorans strain JS19b1T (= DSM 45407T).</title>
        <authorList>
            <person name="Kwak Y."/>
            <person name="Park G.-S."/>
            <person name="Li Q.X."/>
            <person name="Lee S.-E."/>
            <person name="Shin J.-H."/>
        </authorList>
    </citation>
    <scope>NUCLEOTIDE SEQUENCE [LARGE SCALE GENOMIC DNA]</scope>
    <source>
        <strain evidence="3">JS19b1</strain>
    </source>
</reference>
<keyword evidence="3" id="KW-0223">Dioxygenase</keyword>
<dbReference type="Pfam" id="PF00866">
    <property type="entry name" value="Ring_hydroxyl_B"/>
    <property type="match status" value="1"/>
</dbReference>
<comment type="similarity">
    <text evidence="1">Belongs to the bacterial ring-hydroxylating dioxygenase beta subunit family.</text>
</comment>
<dbReference type="PANTHER" id="PTHR41534">
    <property type="entry name" value="BLR3401 PROTEIN"/>
    <property type="match status" value="1"/>
</dbReference>
<dbReference type="AlphaFoldDB" id="A0A064CE01"/>
<dbReference type="Gene3D" id="3.10.450.50">
    <property type="match status" value="1"/>
</dbReference>
<dbReference type="PANTHER" id="PTHR41534:SF2">
    <property type="entry name" value="3-PHENYLPROPIONATE_CINNAMIC ACID DIOXYGENASE SUBUNIT BETA"/>
    <property type="match status" value="1"/>
</dbReference>
<dbReference type="InterPro" id="IPR032710">
    <property type="entry name" value="NTF2-like_dom_sf"/>
</dbReference>
<dbReference type="RefSeq" id="WP_036348123.1">
    <property type="nucleotide sequence ID" value="NZ_JALN02000002.1"/>
</dbReference>
<dbReference type="EMBL" id="JALN02000002">
    <property type="protein sequence ID" value="KDE96982.1"/>
    <property type="molecule type" value="Genomic_DNA"/>
</dbReference>
<evidence type="ECO:0000313" key="3">
    <source>
        <dbReference type="EMBL" id="KDE96982.1"/>
    </source>
</evidence>
<dbReference type="GO" id="GO:0051213">
    <property type="term" value="F:dioxygenase activity"/>
    <property type="evidence" value="ECO:0007669"/>
    <property type="project" value="UniProtKB-KW"/>
</dbReference>
<dbReference type="eggNOG" id="COG5517">
    <property type="taxonomic scope" value="Bacteria"/>
</dbReference>
<evidence type="ECO:0000256" key="2">
    <source>
        <dbReference type="ARBA" id="ARBA00023002"/>
    </source>
</evidence>
<dbReference type="OrthoDB" id="3212009at2"/>
<dbReference type="SUPFAM" id="SSF54427">
    <property type="entry name" value="NTF2-like"/>
    <property type="match status" value="1"/>
</dbReference>
<comment type="caution">
    <text evidence="3">The sequence shown here is derived from an EMBL/GenBank/DDBJ whole genome shotgun (WGS) entry which is preliminary data.</text>
</comment>
<accession>A0A064CE01</accession>
<name>A0A064CE01_9MYCO</name>
<evidence type="ECO:0000256" key="1">
    <source>
        <dbReference type="ARBA" id="ARBA00009570"/>
    </source>
</evidence>
<keyword evidence="2" id="KW-0560">Oxidoreductase</keyword>
<protein>
    <submittedName>
        <fullName evidence="3">Aromatic-ring-hydroxylating dioxygenase</fullName>
    </submittedName>
</protein>
<organism evidence="3 4">
    <name type="scientific">Mycolicibacterium aromaticivorans JS19b1 = JCM 16368</name>
    <dbReference type="NCBI Taxonomy" id="1440774"/>
    <lineage>
        <taxon>Bacteria</taxon>
        <taxon>Bacillati</taxon>
        <taxon>Actinomycetota</taxon>
        <taxon>Actinomycetes</taxon>
        <taxon>Mycobacteriales</taxon>
        <taxon>Mycobacteriaceae</taxon>
        <taxon>Mycolicibacterium</taxon>
    </lineage>
</organism>
<evidence type="ECO:0000313" key="4">
    <source>
        <dbReference type="Proteomes" id="UP000022835"/>
    </source>
</evidence>